<protein>
    <submittedName>
        <fullName evidence="2">Uncharacterized protein</fullName>
    </submittedName>
</protein>
<dbReference type="Proteomes" id="UP001485043">
    <property type="component" value="Unassembled WGS sequence"/>
</dbReference>
<proteinExistence type="predicted"/>
<keyword evidence="3" id="KW-1185">Reference proteome</keyword>
<sequence length="97" mass="9874">MGRSLDTAISTCPLRLNPTGMSPQLQDGHNTLHETIPTWPGEVMGPGTPLVQQLPQSADQFCVGESEGQDDAASVAGSGCGSTMSAALSTHGIPVGI</sequence>
<accession>A0AAW1SIE3</accession>
<feature type="compositionally biased region" description="Polar residues" evidence="1">
    <location>
        <begin position="19"/>
        <end position="29"/>
    </location>
</feature>
<dbReference type="AlphaFoldDB" id="A0AAW1SIE3"/>
<comment type="caution">
    <text evidence="2">The sequence shown here is derived from an EMBL/GenBank/DDBJ whole genome shotgun (WGS) entry which is preliminary data.</text>
</comment>
<evidence type="ECO:0000256" key="1">
    <source>
        <dbReference type="SAM" id="MobiDB-lite"/>
    </source>
</evidence>
<gene>
    <name evidence="2" type="ORF">WJX84_011884</name>
</gene>
<evidence type="ECO:0000313" key="3">
    <source>
        <dbReference type="Proteomes" id="UP001485043"/>
    </source>
</evidence>
<feature type="region of interest" description="Disordered" evidence="1">
    <location>
        <begin position="1"/>
        <end position="34"/>
    </location>
</feature>
<reference evidence="2 3" key="1">
    <citation type="journal article" date="2024" name="Nat. Commun.">
        <title>Phylogenomics reveals the evolutionary origins of lichenization in chlorophyte algae.</title>
        <authorList>
            <person name="Puginier C."/>
            <person name="Libourel C."/>
            <person name="Otte J."/>
            <person name="Skaloud P."/>
            <person name="Haon M."/>
            <person name="Grisel S."/>
            <person name="Petersen M."/>
            <person name="Berrin J.G."/>
            <person name="Delaux P.M."/>
            <person name="Dal Grande F."/>
            <person name="Keller J."/>
        </authorList>
    </citation>
    <scope>NUCLEOTIDE SEQUENCE [LARGE SCALE GENOMIC DNA]</scope>
    <source>
        <strain evidence="2 3">SAG 2523</strain>
    </source>
</reference>
<name>A0AAW1SIE3_9CHLO</name>
<organism evidence="2 3">
    <name type="scientific">Apatococcus fuscideae</name>
    <dbReference type="NCBI Taxonomy" id="2026836"/>
    <lineage>
        <taxon>Eukaryota</taxon>
        <taxon>Viridiplantae</taxon>
        <taxon>Chlorophyta</taxon>
        <taxon>core chlorophytes</taxon>
        <taxon>Trebouxiophyceae</taxon>
        <taxon>Chlorellales</taxon>
        <taxon>Chlorellaceae</taxon>
        <taxon>Apatococcus</taxon>
    </lineage>
</organism>
<evidence type="ECO:0000313" key="2">
    <source>
        <dbReference type="EMBL" id="KAK9845587.1"/>
    </source>
</evidence>
<dbReference type="EMBL" id="JALJOV010001611">
    <property type="protein sequence ID" value="KAK9845587.1"/>
    <property type="molecule type" value="Genomic_DNA"/>
</dbReference>